<dbReference type="SMART" id="SM00033">
    <property type="entry name" value="CH"/>
    <property type="match status" value="1"/>
</dbReference>
<dbReference type="InterPro" id="IPR036872">
    <property type="entry name" value="CH_dom_sf"/>
</dbReference>
<dbReference type="RefSeq" id="XP_066832877.1">
    <property type="nucleotide sequence ID" value="XM_066976326.1"/>
</dbReference>
<evidence type="ECO:0000256" key="2">
    <source>
        <dbReference type="SAM" id="MobiDB-lite"/>
    </source>
</evidence>
<feature type="region of interest" description="Disordered" evidence="2">
    <location>
        <begin position="62"/>
        <end position="142"/>
    </location>
</feature>
<organism evidence="4 5">
    <name type="scientific">Lodderomyces beijingensis</name>
    <dbReference type="NCBI Taxonomy" id="1775926"/>
    <lineage>
        <taxon>Eukaryota</taxon>
        <taxon>Fungi</taxon>
        <taxon>Dikarya</taxon>
        <taxon>Ascomycota</taxon>
        <taxon>Saccharomycotina</taxon>
        <taxon>Pichiomycetes</taxon>
        <taxon>Debaryomycetaceae</taxon>
        <taxon>Candida/Lodderomyces clade</taxon>
        <taxon>Lodderomyces</taxon>
    </lineage>
</organism>
<dbReference type="Pfam" id="PF00307">
    <property type="entry name" value="CH"/>
    <property type="match status" value="1"/>
</dbReference>
<accession>A0ABP0ZXB8</accession>
<dbReference type="CDD" id="cd21206">
    <property type="entry name" value="CH_IQGAP"/>
    <property type="match status" value="1"/>
</dbReference>
<feature type="coiled-coil region" evidence="1">
    <location>
        <begin position="800"/>
        <end position="834"/>
    </location>
</feature>
<feature type="compositionally biased region" description="Basic and acidic residues" evidence="2">
    <location>
        <begin position="126"/>
        <end position="142"/>
    </location>
</feature>
<proteinExistence type="predicted"/>
<evidence type="ECO:0000259" key="3">
    <source>
        <dbReference type="PROSITE" id="PS50021"/>
    </source>
</evidence>
<dbReference type="InterPro" id="IPR008936">
    <property type="entry name" value="Rho_GTPase_activation_prot"/>
</dbReference>
<keyword evidence="5" id="KW-1185">Reference proteome</keyword>
<dbReference type="PANTHER" id="PTHR14149:SF14">
    <property type="entry name" value="CALPONIN-HOMOLOGY (CH) DOMAIN-CONTAINING PROTEIN"/>
    <property type="match status" value="1"/>
</dbReference>
<dbReference type="SUPFAM" id="SSF47576">
    <property type="entry name" value="Calponin-homology domain, CH-domain"/>
    <property type="match status" value="1"/>
</dbReference>
<name>A0ABP0ZXB8_9ASCO</name>
<protein>
    <recommendedName>
        <fullName evidence="3">Calponin-homology (CH) domain-containing protein</fullName>
    </recommendedName>
</protein>
<dbReference type="SUPFAM" id="SSF143885">
    <property type="entry name" value="RGC domain-like"/>
    <property type="match status" value="1"/>
</dbReference>
<dbReference type="Proteomes" id="UP001497383">
    <property type="component" value="Chromosome 8"/>
</dbReference>
<dbReference type="InterPro" id="IPR001936">
    <property type="entry name" value="RasGAP_dom"/>
</dbReference>
<sequence length="1570" mass="179808">MVFINHAANQNSWSPNKVLQPTQRSNIDGSPIKLRVATSARTRDNQDLDILARELNVSPTRTNQAIKPLSSAFGSPSATVSSFKSSPRASMQNRTPSRTTLGEDNGVDNDNDNNDDDETPSWAKGNYRDALRKSPRKSDSLAKHLDFTSNRPILGSPRHEKGYEYLCRIHAIKIWLQSVLREEISQSPVELITYIRNGIHLAKLANAILPTQRNVFMNDDRLQFKHTENINRFFHLLDFLSIPDLFRFELTDLYDAKNVPKVWFCLHALSYILHKSDPSSPKMGDYLNKISFSDSDISTANRALTSAPLPNFASASCGDEEDNAFMEKVSSPVKVQNKTIFEKKSSSPFWDPPASEARCVAEREPSKLARESTTFLRPTAAPSQQPQQPHSPPSSYSSYSSQSFQKNFQDAGYSSSLEPVAVHVIKLQSLVRGANFRYSMFVDRIILRSYEEELTAFASIIRGNRARSKTVHKHRDVLRYYDSEIIELQSIIRRKQFSYKKPDLDDTNFNDICCFQSILRGRILRSRVASMKEAMETSSMTKLQAIARMKLVYGKASVVIQNKDLIVSSLIGLQSIARSKLYLKYSTVDIDTDDVGGIVTLQSIIRRNNLIEEINCKHAVVRSRRKQIVELQSIARAGIARSRLCNNVLITLIHEDDVLNDLYAIVRGQNLRSKIAKLKYELKAQERRSILPVQSLFRGILCRYERDTKLDDAYLHVDSLIRLQSKIRAYKVRKNFIDFRDYYEHHVDLVIKSQAVIRRILAQTAYKSLTTTSHPTLEVIRKFAHLLADSDRDFEEEMELNGAKDKIIEKSKINEDLESQIENIDLKLTLLDKNKITVDEFTTSKGPKKFCAINGGVDSLSKLNKSSRTRVELYQRLLYLLQTKPDYWSKLFETFAPEYKTTQKYQDLFNSIVQLFPSKATAISELSREEYYNMKLIVSIMRNDARHAHGLSDITKSHYTFWTEFLAHYNNHTLQRQHLKSMFGGAIIRTIHDEHLDFESDPTIIYASIIENEIKFEGSSSRPRNLTPQEAIKVPDVSSKFVRNLSSLRDCCHEFVNLTEQKLDKQSIPVHIRLLCREAYLLSKDYFIDKAQHQHLAVAGVIFFKHYVGAILSIPENYGIQTRKFAKATANLRHLHRALLQLFSMNTFTDNFMKPLNDFILSMMDPIQALIKKLIAVGTFEDVYNISEYEDMLTTEKPQLTMQINSTICLEKHVQSNIDVMVPNGGGGGGGGGDDELARLSGELSNLMSSSSDLIALTDLSSLTITLDTRAKEESMSDTKVRTLFSQAKRCLLYIIRVQEGNDVLELLISGIKPIHEQKYREIIFSEKEEKRQKPYVKTSLSNSESISFHELKKKCLESILKLEMMGELTRKNSFQELLNQISTDIRRKDSQRLQRSEQLRVLSQAIGKLSDKEMFLRKQLREYKDHVDSVLANLQVKPKSKKLFNIVPVFSKQYFYHRELRRRNRVPAFGSYIVTAKKLMDQKILLNHTLDIPRNKLELMFSCHQVGKFTVEAAKGQVVGASCIITLDDLLALQYENQERLKVCQGTMIFDSQNLIAFIFKTFYDVKKD</sequence>
<feature type="domain" description="Calponin-homology (CH)" evidence="3">
    <location>
        <begin position="166"/>
        <end position="273"/>
    </location>
</feature>
<evidence type="ECO:0000256" key="1">
    <source>
        <dbReference type="SAM" id="Coils"/>
    </source>
</evidence>
<dbReference type="Pfam" id="PF03836">
    <property type="entry name" value="RasGAP_C"/>
    <property type="match status" value="1"/>
</dbReference>
<evidence type="ECO:0000313" key="4">
    <source>
        <dbReference type="EMBL" id="CAK9442196.1"/>
    </source>
</evidence>
<keyword evidence="1" id="KW-0175">Coiled coil</keyword>
<reference evidence="4 5" key="1">
    <citation type="submission" date="2024-03" db="EMBL/GenBank/DDBJ databases">
        <authorList>
            <person name="Brejova B."/>
        </authorList>
    </citation>
    <scope>NUCLEOTIDE SEQUENCE [LARGE SCALE GENOMIC DNA]</scope>
    <source>
        <strain evidence="4 5">CBS 14171</strain>
    </source>
</reference>
<dbReference type="EMBL" id="OZ022412">
    <property type="protein sequence ID" value="CAK9442196.1"/>
    <property type="molecule type" value="Genomic_DNA"/>
</dbReference>
<feature type="compositionally biased region" description="Low complexity" evidence="2">
    <location>
        <begin position="382"/>
        <end position="401"/>
    </location>
</feature>
<dbReference type="InterPro" id="IPR000593">
    <property type="entry name" value="RasGAP_C"/>
</dbReference>
<dbReference type="PROSITE" id="PS50021">
    <property type="entry name" value="CH"/>
    <property type="match status" value="1"/>
</dbReference>
<feature type="compositionally biased region" description="Basic and acidic residues" evidence="2">
    <location>
        <begin position="359"/>
        <end position="370"/>
    </location>
</feature>
<dbReference type="PROSITE" id="PS50096">
    <property type="entry name" value="IQ"/>
    <property type="match status" value="2"/>
</dbReference>
<dbReference type="PANTHER" id="PTHR14149">
    <property type="entry name" value="RAS GTPASE-ACTIVATING PROTEIN WITH IQ MOTIF"/>
    <property type="match status" value="1"/>
</dbReference>
<evidence type="ECO:0000313" key="5">
    <source>
        <dbReference type="Proteomes" id="UP001497383"/>
    </source>
</evidence>
<gene>
    <name evidence="4" type="ORF">LODBEIA_P59390</name>
</gene>
<dbReference type="SUPFAM" id="SSF48350">
    <property type="entry name" value="GTPase activation domain, GAP"/>
    <property type="match status" value="1"/>
</dbReference>
<dbReference type="Pfam" id="PF00616">
    <property type="entry name" value="RasGAP"/>
    <property type="match status" value="1"/>
</dbReference>
<dbReference type="InterPro" id="IPR001715">
    <property type="entry name" value="CH_dom"/>
</dbReference>
<feature type="compositionally biased region" description="Acidic residues" evidence="2">
    <location>
        <begin position="105"/>
        <end position="119"/>
    </location>
</feature>
<feature type="region of interest" description="Disordered" evidence="2">
    <location>
        <begin position="344"/>
        <end position="401"/>
    </location>
</feature>
<dbReference type="Gene3D" id="1.10.506.10">
    <property type="entry name" value="GTPase Activation - p120gap, domain 1"/>
    <property type="match status" value="1"/>
</dbReference>
<feature type="compositionally biased region" description="Polar residues" evidence="2">
    <location>
        <begin position="72"/>
        <end position="102"/>
    </location>
</feature>
<dbReference type="GeneID" id="92211135"/>
<dbReference type="Gene3D" id="1.10.418.10">
    <property type="entry name" value="Calponin-like domain"/>
    <property type="match status" value="1"/>
</dbReference>
<dbReference type="CDD" id="cd12206">
    <property type="entry name" value="RasGAP_IQGAP_related"/>
    <property type="match status" value="1"/>
</dbReference>